<dbReference type="PANTHER" id="PTHR46644:SF2">
    <property type="entry name" value="DNA REPAIR PROTEIN XRCC2"/>
    <property type="match status" value="1"/>
</dbReference>
<dbReference type="GO" id="GO:0005815">
    <property type="term" value="C:microtubule organizing center"/>
    <property type="evidence" value="ECO:0007669"/>
    <property type="project" value="TreeGrafter"/>
</dbReference>
<keyword evidence="3" id="KW-1185">Reference proteome</keyword>
<dbReference type="Proteomes" id="UP001140510">
    <property type="component" value="Unassembled WGS sequence"/>
</dbReference>
<proteinExistence type="predicted"/>
<comment type="caution">
    <text evidence="2">The sequence shown here is derived from an EMBL/GenBank/DDBJ whole genome shotgun (WGS) entry which is preliminary data.</text>
</comment>
<dbReference type="GO" id="GO:0005657">
    <property type="term" value="C:replication fork"/>
    <property type="evidence" value="ECO:0007669"/>
    <property type="project" value="InterPro"/>
</dbReference>
<accession>A0A9W8Z7U7</accession>
<dbReference type="PANTHER" id="PTHR46644">
    <property type="entry name" value="DNA REPAIR PROTEIN XRCC2"/>
    <property type="match status" value="1"/>
</dbReference>
<feature type="region of interest" description="Disordered" evidence="1">
    <location>
        <begin position="1"/>
        <end position="22"/>
    </location>
</feature>
<dbReference type="GO" id="GO:0000400">
    <property type="term" value="F:four-way junction DNA binding"/>
    <property type="evidence" value="ECO:0007669"/>
    <property type="project" value="TreeGrafter"/>
</dbReference>
<dbReference type="InterPro" id="IPR030547">
    <property type="entry name" value="XRCC2"/>
</dbReference>
<dbReference type="EMBL" id="JAPEVA010000103">
    <property type="protein sequence ID" value="KAJ4399644.1"/>
    <property type="molecule type" value="Genomic_DNA"/>
</dbReference>
<dbReference type="Gene3D" id="3.40.50.300">
    <property type="entry name" value="P-loop containing nucleotide triphosphate hydrolases"/>
    <property type="match status" value="1"/>
</dbReference>
<evidence type="ECO:0008006" key="4">
    <source>
        <dbReference type="Google" id="ProtNLM"/>
    </source>
</evidence>
<dbReference type="AlphaFoldDB" id="A0A9W8Z7U7"/>
<name>A0A9W8Z7U7_9PLEO</name>
<dbReference type="GO" id="GO:0042148">
    <property type="term" value="P:DNA strand invasion"/>
    <property type="evidence" value="ECO:0007669"/>
    <property type="project" value="TreeGrafter"/>
</dbReference>
<organism evidence="2 3">
    <name type="scientific">Didymella pomorum</name>
    <dbReference type="NCBI Taxonomy" id="749634"/>
    <lineage>
        <taxon>Eukaryota</taxon>
        <taxon>Fungi</taxon>
        <taxon>Dikarya</taxon>
        <taxon>Ascomycota</taxon>
        <taxon>Pezizomycotina</taxon>
        <taxon>Dothideomycetes</taxon>
        <taxon>Pleosporomycetidae</taxon>
        <taxon>Pleosporales</taxon>
        <taxon>Pleosporineae</taxon>
        <taxon>Didymellaceae</taxon>
        <taxon>Didymella</taxon>
    </lineage>
</organism>
<dbReference type="GO" id="GO:0033063">
    <property type="term" value="C:Rad51B-Rad51C-Rad51D-XRCC2 complex"/>
    <property type="evidence" value="ECO:0007669"/>
    <property type="project" value="InterPro"/>
</dbReference>
<dbReference type="InterPro" id="IPR027417">
    <property type="entry name" value="P-loop_NTPase"/>
</dbReference>
<evidence type="ECO:0000256" key="1">
    <source>
        <dbReference type="SAM" id="MobiDB-lite"/>
    </source>
</evidence>
<protein>
    <recommendedName>
        <fullName evidence="4">P-loop containing nucleoside triphosphate hydrolase protein</fullName>
    </recommendedName>
</protein>
<evidence type="ECO:0000313" key="3">
    <source>
        <dbReference type="Proteomes" id="UP001140510"/>
    </source>
</evidence>
<reference evidence="2" key="1">
    <citation type="submission" date="2022-10" db="EMBL/GenBank/DDBJ databases">
        <title>Tapping the CABI collections for fungal endophytes: first genome assemblies for Collariella, Neodidymelliopsis, Ascochyta clinopodiicola, Didymella pomorum, Didymosphaeria variabile, Neocosmospora piperis and Neocucurbitaria cava.</title>
        <authorList>
            <person name="Hill R."/>
        </authorList>
    </citation>
    <scope>NUCLEOTIDE SEQUENCE</scope>
    <source>
        <strain evidence="2">IMI 355091</strain>
    </source>
</reference>
<evidence type="ECO:0000313" key="2">
    <source>
        <dbReference type="EMBL" id="KAJ4399644.1"/>
    </source>
</evidence>
<dbReference type="GO" id="GO:0000724">
    <property type="term" value="P:double-strand break repair via homologous recombination"/>
    <property type="evidence" value="ECO:0007669"/>
    <property type="project" value="InterPro"/>
</dbReference>
<feature type="compositionally biased region" description="Polar residues" evidence="1">
    <location>
        <begin position="1"/>
        <end position="18"/>
    </location>
</feature>
<dbReference type="OrthoDB" id="420422at2759"/>
<sequence length="323" mass="34926">MLGSESENGGATPDTTPFSIPELDSLVPKSLPTILELVSPAPTHHPSGAGKTSLLYLIIAHAILPAKHPSIPSLNGRESTVILFDPLRHFSVPRLATVILHILTTLLGVPLPTLSASVKTTILTLTSLSLDHVHIFHPSSWASTIATLRSLPTYLFDSTRHKSAHRRVHSLILEDMDAFTWSLRSSYSASRPSPAPIGRETTNPLSAPSKDLTTELVQLRTLLQCHVVLTSPSILPNLFRPPFPTAWPTGAAVVRLGVRRVEVVRFAPEMGVEQALAEGGQRWEVVQRGRFEVRRVGGSLGGEGEGFVFRVGAQGVEVEREGG</sequence>
<gene>
    <name evidence="2" type="ORF">N0V91_009296</name>
</gene>